<evidence type="ECO:0000313" key="1">
    <source>
        <dbReference type="EMBL" id="KAA6368469.1"/>
    </source>
</evidence>
<proteinExistence type="predicted"/>
<evidence type="ECO:0000313" key="2">
    <source>
        <dbReference type="Proteomes" id="UP000324800"/>
    </source>
</evidence>
<comment type="caution">
    <text evidence="1">The sequence shown here is derived from an EMBL/GenBank/DDBJ whole genome shotgun (WGS) entry which is preliminary data.</text>
</comment>
<organism evidence="1 2">
    <name type="scientific">Streblomastix strix</name>
    <dbReference type="NCBI Taxonomy" id="222440"/>
    <lineage>
        <taxon>Eukaryota</taxon>
        <taxon>Metamonada</taxon>
        <taxon>Preaxostyla</taxon>
        <taxon>Oxymonadida</taxon>
        <taxon>Streblomastigidae</taxon>
        <taxon>Streblomastix</taxon>
    </lineage>
</organism>
<gene>
    <name evidence="1" type="ORF">EZS28_036006</name>
</gene>
<dbReference type="EMBL" id="SNRW01017321">
    <property type="protein sequence ID" value="KAA6368469.1"/>
    <property type="molecule type" value="Genomic_DNA"/>
</dbReference>
<protein>
    <submittedName>
        <fullName evidence="1">Uncharacterized protein</fullName>
    </submittedName>
</protein>
<reference evidence="1 2" key="1">
    <citation type="submission" date="2019-03" db="EMBL/GenBank/DDBJ databases">
        <title>Single cell metagenomics reveals metabolic interactions within the superorganism composed of flagellate Streblomastix strix and complex community of Bacteroidetes bacteria on its surface.</title>
        <authorList>
            <person name="Treitli S.C."/>
            <person name="Kolisko M."/>
            <person name="Husnik F."/>
            <person name="Keeling P."/>
            <person name="Hampl V."/>
        </authorList>
    </citation>
    <scope>NUCLEOTIDE SEQUENCE [LARGE SCALE GENOMIC DNA]</scope>
    <source>
        <strain evidence="1">ST1C</strain>
    </source>
</reference>
<dbReference type="Proteomes" id="UP000324800">
    <property type="component" value="Unassembled WGS sequence"/>
</dbReference>
<dbReference type="AlphaFoldDB" id="A0A5J4UCZ8"/>
<name>A0A5J4UCZ8_9EUKA</name>
<sequence length="75" mass="8754">MINLLSNGTRTRPSTAPHPHYQNMIAFGEIQKLFRLFKKYANKDIKISTSLCIGHLLRAKGITDQLIKRQRFYHI</sequence>
<accession>A0A5J4UCZ8</accession>